<name>D8IVU6_HERSS</name>
<dbReference type="Gene3D" id="3.40.190.290">
    <property type="match status" value="1"/>
</dbReference>
<dbReference type="FunFam" id="1.10.10.10:FF:000001">
    <property type="entry name" value="LysR family transcriptional regulator"/>
    <property type="match status" value="1"/>
</dbReference>
<dbReference type="Proteomes" id="UP000000329">
    <property type="component" value="Chromosome"/>
</dbReference>
<keyword evidence="7" id="KW-1185">Reference proteome</keyword>
<protein>
    <submittedName>
        <fullName evidence="6">LysR family transcription regulator protein</fullName>
    </submittedName>
</protein>
<dbReference type="Gene3D" id="1.10.10.10">
    <property type="entry name" value="Winged helix-like DNA-binding domain superfamily/Winged helix DNA-binding domain"/>
    <property type="match status" value="1"/>
</dbReference>
<dbReference type="GO" id="GO:0003700">
    <property type="term" value="F:DNA-binding transcription factor activity"/>
    <property type="evidence" value="ECO:0007669"/>
    <property type="project" value="InterPro"/>
</dbReference>
<dbReference type="InterPro" id="IPR036388">
    <property type="entry name" value="WH-like_DNA-bd_sf"/>
</dbReference>
<dbReference type="Pfam" id="PF00126">
    <property type="entry name" value="HTH_1"/>
    <property type="match status" value="1"/>
</dbReference>
<dbReference type="GO" id="GO:0043565">
    <property type="term" value="F:sequence-specific DNA binding"/>
    <property type="evidence" value="ECO:0007669"/>
    <property type="project" value="TreeGrafter"/>
</dbReference>
<dbReference type="EMBL" id="CP002039">
    <property type="protein sequence ID" value="ADJ65904.1"/>
    <property type="molecule type" value="Genomic_DNA"/>
</dbReference>
<evidence type="ECO:0000313" key="6">
    <source>
        <dbReference type="EMBL" id="ADJ65904.1"/>
    </source>
</evidence>
<dbReference type="GO" id="GO:0006351">
    <property type="term" value="P:DNA-templated transcription"/>
    <property type="evidence" value="ECO:0007669"/>
    <property type="project" value="TreeGrafter"/>
</dbReference>
<keyword evidence="2" id="KW-0805">Transcription regulation</keyword>
<proteinExistence type="inferred from homology"/>
<dbReference type="CDD" id="cd08422">
    <property type="entry name" value="PBP2_CrgA_like"/>
    <property type="match status" value="1"/>
</dbReference>
<dbReference type="InterPro" id="IPR036390">
    <property type="entry name" value="WH_DNA-bd_sf"/>
</dbReference>
<dbReference type="STRING" id="757424.Hsero_4438"/>
<comment type="similarity">
    <text evidence="1">Belongs to the LysR transcriptional regulatory family.</text>
</comment>
<evidence type="ECO:0000256" key="2">
    <source>
        <dbReference type="ARBA" id="ARBA00023015"/>
    </source>
</evidence>
<feature type="domain" description="HTH lysR-type" evidence="5">
    <location>
        <begin position="8"/>
        <end position="65"/>
    </location>
</feature>
<keyword evidence="4" id="KW-0804">Transcription</keyword>
<keyword evidence="3" id="KW-0238">DNA-binding</keyword>
<evidence type="ECO:0000313" key="7">
    <source>
        <dbReference type="Proteomes" id="UP000000329"/>
    </source>
</evidence>
<accession>D8IVU6</accession>
<dbReference type="eggNOG" id="COG0583">
    <property type="taxonomic scope" value="Bacteria"/>
</dbReference>
<dbReference type="Pfam" id="PF03466">
    <property type="entry name" value="LysR_substrate"/>
    <property type="match status" value="1"/>
</dbReference>
<dbReference type="InterPro" id="IPR000847">
    <property type="entry name" value="LysR_HTH_N"/>
</dbReference>
<evidence type="ECO:0000259" key="5">
    <source>
        <dbReference type="PROSITE" id="PS50931"/>
    </source>
</evidence>
<evidence type="ECO:0000256" key="4">
    <source>
        <dbReference type="ARBA" id="ARBA00023163"/>
    </source>
</evidence>
<evidence type="ECO:0000256" key="1">
    <source>
        <dbReference type="ARBA" id="ARBA00009437"/>
    </source>
</evidence>
<dbReference type="GeneID" id="29390534"/>
<dbReference type="SUPFAM" id="SSF53850">
    <property type="entry name" value="Periplasmic binding protein-like II"/>
    <property type="match status" value="1"/>
</dbReference>
<dbReference type="SUPFAM" id="SSF46785">
    <property type="entry name" value="Winged helix' DNA-binding domain"/>
    <property type="match status" value="1"/>
</dbReference>
<dbReference type="InterPro" id="IPR058163">
    <property type="entry name" value="LysR-type_TF_proteobact-type"/>
</dbReference>
<dbReference type="AlphaFoldDB" id="D8IVU6"/>
<dbReference type="PANTHER" id="PTHR30537">
    <property type="entry name" value="HTH-TYPE TRANSCRIPTIONAL REGULATOR"/>
    <property type="match status" value="1"/>
</dbReference>
<dbReference type="HOGENOM" id="CLU_039613_16_2_4"/>
<sequence length="307" mass="34274">MIKNDVMDYLPRMVIFSRVVEMGSFSGAASALGLSSSSVSQHISALEAAMGMTLLHRTTRKLSLTEAGQTFYANCARIVVLANEARQTAENLHKEVVGELRIATSSFMASEYLVPALEGLIQQYPKLRINIDVNDHNVDLMEKGVDIALRAGKAPGPEDVFLAPLESVLCAAPAYLQRSAPIRTPEDLMGHEFMFFTPLGSTMELGLRDRHGQQVQMRLTPRISVNHTHSLHKLTLQGHGVARLLQTKVQEDLDAGRLQRVLPEWTANGYCAFLSTNYRDQVPQKVLVCVEHIQDYFRRRHPLRQEG</sequence>
<evidence type="ECO:0000256" key="3">
    <source>
        <dbReference type="ARBA" id="ARBA00023125"/>
    </source>
</evidence>
<dbReference type="PROSITE" id="PS50931">
    <property type="entry name" value="HTH_LYSR"/>
    <property type="match status" value="1"/>
</dbReference>
<reference evidence="6 7" key="1">
    <citation type="submission" date="2010-04" db="EMBL/GenBank/DDBJ databases">
        <title>The genome of Herbaspirillum seropedicae SmR1, an endophytic, nitrogen-fixing, plant-growth promoting beta-Proteobacteria.</title>
        <authorList>
            <person name="Pedrosa F.O."/>
            <person name="Monteiro R.A."/>
            <person name="Wassem R."/>
            <person name="Cruz L.M."/>
            <person name="Ayub R.A."/>
            <person name="Colauto N.B."/>
            <person name="Fernandez M.A."/>
            <person name="Fungaro M.H.P."/>
            <person name="Grisard E.C."/>
            <person name="Hungria M."/>
            <person name="Madeira H.M.F."/>
            <person name="Nodari R.O."/>
            <person name="Osaku C.A."/>
            <person name="Petzl-Erler M.L."/>
            <person name="Terenzi H."/>
            <person name="Vieira L.G.E."/>
            <person name="Almeida M.I.M."/>
            <person name="Alves L.R."/>
            <person name="Arantes O.M.N."/>
            <person name="Balsanelli E."/>
            <person name="Barcellos F.G."/>
            <person name="Baura V.A."/>
            <person name="Binde D.R."/>
            <person name="Campo R.J."/>
            <person name="Chubatsu L.S."/>
            <person name="Chueire L.M.O."/>
            <person name="Ciferri R.R."/>
            <person name="Correa L.C."/>
            <person name="da Conceicao Silva J.L."/>
            <person name="Dabul A.N.G."/>
            <person name="Dambros B.P."/>
            <person name="Faoro H."/>
            <person name="Favetti A."/>
            <person name="Friedermann G."/>
            <person name="Furlaneto M.C."/>
            <person name="Gasques L.S."/>
            <person name="Gimenes C.C.T."/>
            <person name="Gioppo N.M.R."/>
            <person name="Glienke-Blanco C."/>
            <person name="Godoy L.P."/>
            <person name="Guerra M.P."/>
            <person name="Karp S."/>
            <person name="Kava-Cordeiro V."/>
            <person name="Margarido V.P."/>
            <person name="Mathioni S.M."/>
            <person name="Menck-Soares M.A."/>
            <person name="Murace N.K."/>
            <person name="Nicolas M.F."/>
            <person name="Oliveira C.E.C."/>
            <person name="Pagnan N.A.B."/>
            <person name="Pamphile J.A."/>
            <person name="Patussi E.V."/>
            <person name="Pereira L.F.P."/>
            <person name="Pereira-Ferrari L."/>
            <person name="Pinto F.G.S."/>
            <person name="Precoma C."/>
            <person name="Prioli A.J."/>
            <person name="Prioli S.M.A.P."/>
            <person name="Raittz R.T."/>
            <person name="Ramos H.J.O."/>
            <person name="Ribeiro E.M.S.F."/>
            <person name="Rigo L.U."/>
            <person name="Rocha C.L.M.S.C."/>
            <person name="Rocha S.N."/>
            <person name="Santos K."/>
            <person name="Satori D."/>
            <person name="Silva A.G."/>
            <person name="Simao R.C.G."/>
            <person name="Soares M.A.M."/>
            <person name="Souza E.M."/>
            <person name="Steffens M.B.R."/>
            <person name="Steindel M."/>
            <person name="Tadra-Sfeir M.Z."/>
            <person name="Takahashi E.K."/>
            <person name="Torres R.A."/>
            <person name="Valle J.S."/>
            <person name="Vernal J.I."/>
            <person name="Vilas-Boas L.A."/>
            <person name="Watanabe M.A.E."/>
            <person name="Weiss V.A."/>
            <person name="Yates M.A."/>
            <person name="Souza E.M."/>
        </authorList>
    </citation>
    <scope>NUCLEOTIDE SEQUENCE [LARGE SCALE GENOMIC DNA]</scope>
    <source>
        <strain evidence="6 7">SmR1</strain>
    </source>
</reference>
<gene>
    <name evidence="6" type="ordered locus">Hsero_4438</name>
</gene>
<dbReference type="InterPro" id="IPR005119">
    <property type="entry name" value="LysR_subst-bd"/>
</dbReference>
<organism evidence="6 7">
    <name type="scientific">Herbaspirillum seropedicae (strain SmR1)</name>
    <dbReference type="NCBI Taxonomy" id="757424"/>
    <lineage>
        <taxon>Bacteria</taxon>
        <taxon>Pseudomonadati</taxon>
        <taxon>Pseudomonadota</taxon>
        <taxon>Betaproteobacteria</taxon>
        <taxon>Burkholderiales</taxon>
        <taxon>Oxalobacteraceae</taxon>
        <taxon>Herbaspirillum</taxon>
    </lineage>
</organism>
<dbReference type="KEGG" id="hse:Hsero_4438"/>
<dbReference type="RefSeq" id="WP_013236357.1">
    <property type="nucleotide sequence ID" value="NC_014323.1"/>
</dbReference>
<dbReference type="PANTHER" id="PTHR30537:SF30">
    <property type="entry name" value="TRANSCRIPTIONAL REGULATOR-RELATED"/>
    <property type="match status" value="1"/>
</dbReference>